<evidence type="ECO:0000256" key="1">
    <source>
        <dbReference type="SAM" id="MobiDB-lite"/>
    </source>
</evidence>
<name>A0A0F9FSX1_9ZZZZ</name>
<protein>
    <submittedName>
        <fullName evidence="2">Uncharacterized protein</fullName>
    </submittedName>
</protein>
<organism evidence="2">
    <name type="scientific">marine sediment metagenome</name>
    <dbReference type="NCBI Taxonomy" id="412755"/>
    <lineage>
        <taxon>unclassified sequences</taxon>
        <taxon>metagenomes</taxon>
        <taxon>ecological metagenomes</taxon>
    </lineage>
</organism>
<reference evidence="2" key="1">
    <citation type="journal article" date="2015" name="Nature">
        <title>Complex archaea that bridge the gap between prokaryotes and eukaryotes.</title>
        <authorList>
            <person name="Spang A."/>
            <person name="Saw J.H."/>
            <person name="Jorgensen S.L."/>
            <person name="Zaremba-Niedzwiedzka K."/>
            <person name="Martijn J."/>
            <person name="Lind A.E."/>
            <person name="van Eijk R."/>
            <person name="Schleper C."/>
            <person name="Guy L."/>
            <person name="Ettema T.J."/>
        </authorList>
    </citation>
    <scope>NUCLEOTIDE SEQUENCE</scope>
</reference>
<dbReference type="EMBL" id="LAZR01022575">
    <property type="protein sequence ID" value="KKL81396.1"/>
    <property type="molecule type" value="Genomic_DNA"/>
</dbReference>
<gene>
    <name evidence="2" type="ORF">LCGC14_1995190</name>
</gene>
<dbReference type="AlphaFoldDB" id="A0A0F9FSX1"/>
<feature type="compositionally biased region" description="Basic and acidic residues" evidence="1">
    <location>
        <begin position="17"/>
        <end position="28"/>
    </location>
</feature>
<sequence length="163" mass="18875">MEKGDKTLQNPPPLAEPAEKVEREQTPKKLEISERQAWMMRNLGTFSAKYAAEKFKISKKQVYEDLKEIREVHTQSWPDEMAHTGYVYEMYAIDTQLKKAMEILWTRVHAFDGQNELKESYVVSHLLGEIKNIAYARKELIAGGSYKGVQNMVKQIGKLPRQT</sequence>
<evidence type="ECO:0000313" key="2">
    <source>
        <dbReference type="EMBL" id="KKL81396.1"/>
    </source>
</evidence>
<comment type="caution">
    <text evidence="2">The sequence shown here is derived from an EMBL/GenBank/DDBJ whole genome shotgun (WGS) entry which is preliminary data.</text>
</comment>
<proteinExistence type="predicted"/>
<accession>A0A0F9FSX1</accession>
<feature type="region of interest" description="Disordered" evidence="1">
    <location>
        <begin position="1"/>
        <end position="28"/>
    </location>
</feature>